<proteinExistence type="predicted"/>
<dbReference type="VEuPathDB" id="VectorBase:AMEM007952"/>
<evidence type="ECO:0000313" key="1">
    <source>
        <dbReference type="EnsemblMetazoa" id="AMEM007952-PA"/>
    </source>
</evidence>
<reference evidence="1" key="1">
    <citation type="submission" date="2020-05" db="UniProtKB">
        <authorList>
            <consortium name="EnsemblMetazoa"/>
        </authorList>
    </citation>
    <scope>IDENTIFICATION</scope>
    <source>
        <strain evidence="1">MAF</strain>
    </source>
</reference>
<sequence>MQFPFGVKKLPPLTLGFGAGQIRSQATAAARSITTQANAEIEPQFDTRSSNLSLNEIAKMLITMFDVHDAVRCATSPSSIPEGCLNVDADHGLTSGGNDRVIIVIFSFGVELKTRPYAGLLGPTV</sequence>
<dbReference type="Proteomes" id="UP000075903">
    <property type="component" value="Unassembled WGS sequence"/>
</dbReference>
<name>A0A182V2W7_ANOME</name>
<dbReference type="AlphaFoldDB" id="A0A182V2W7"/>
<dbReference type="EnsemblMetazoa" id="AMEM007952-RA">
    <property type="protein sequence ID" value="AMEM007952-PA"/>
    <property type="gene ID" value="AMEM007952"/>
</dbReference>
<evidence type="ECO:0000313" key="2">
    <source>
        <dbReference type="Proteomes" id="UP000075903"/>
    </source>
</evidence>
<accession>A0A182V2W7</accession>
<organism evidence="1 2">
    <name type="scientific">Anopheles merus</name>
    <name type="common">Mosquito</name>
    <dbReference type="NCBI Taxonomy" id="30066"/>
    <lineage>
        <taxon>Eukaryota</taxon>
        <taxon>Metazoa</taxon>
        <taxon>Ecdysozoa</taxon>
        <taxon>Arthropoda</taxon>
        <taxon>Hexapoda</taxon>
        <taxon>Insecta</taxon>
        <taxon>Pterygota</taxon>
        <taxon>Neoptera</taxon>
        <taxon>Endopterygota</taxon>
        <taxon>Diptera</taxon>
        <taxon>Nematocera</taxon>
        <taxon>Culicoidea</taxon>
        <taxon>Culicidae</taxon>
        <taxon>Anophelinae</taxon>
        <taxon>Anopheles</taxon>
    </lineage>
</organism>
<protein>
    <submittedName>
        <fullName evidence="1">Uncharacterized protein</fullName>
    </submittedName>
</protein>
<keyword evidence="2" id="KW-1185">Reference proteome</keyword>